<protein>
    <submittedName>
        <fullName evidence="1">Uncharacterized protein</fullName>
    </submittedName>
</protein>
<sequence length="130" mass="13818">MGLTATGLKKDQIFSGKFDVHYLHPSAAVDASIGLHPVFLLDLSAAIGSKDVTFGGEIGVDTASAFLAKYNAGVLFNGPDFSAAVVLLTRARLLKPGACTPVRVAMLCQRECRPKSLITFALRLMLDLKP</sequence>
<accession>A0ACB9RED6</accession>
<proteinExistence type="predicted"/>
<keyword evidence="2" id="KW-1185">Reference proteome</keyword>
<dbReference type="Proteomes" id="UP001057402">
    <property type="component" value="Chromosome 4"/>
</dbReference>
<organism evidence="1 2">
    <name type="scientific">Melastoma candidum</name>
    <dbReference type="NCBI Taxonomy" id="119954"/>
    <lineage>
        <taxon>Eukaryota</taxon>
        <taxon>Viridiplantae</taxon>
        <taxon>Streptophyta</taxon>
        <taxon>Embryophyta</taxon>
        <taxon>Tracheophyta</taxon>
        <taxon>Spermatophyta</taxon>
        <taxon>Magnoliopsida</taxon>
        <taxon>eudicotyledons</taxon>
        <taxon>Gunneridae</taxon>
        <taxon>Pentapetalae</taxon>
        <taxon>rosids</taxon>
        <taxon>malvids</taxon>
        <taxon>Myrtales</taxon>
        <taxon>Melastomataceae</taxon>
        <taxon>Melastomatoideae</taxon>
        <taxon>Melastomateae</taxon>
        <taxon>Melastoma</taxon>
    </lineage>
</organism>
<dbReference type="EMBL" id="CM042883">
    <property type="protein sequence ID" value="KAI4377234.1"/>
    <property type="molecule type" value="Genomic_DNA"/>
</dbReference>
<evidence type="ECO:0000313" key="2">
    <source>
        <dbReference type="Proteomes" id="UP001057402"/>
    </source>
</evidence>
<name>A0ACB9RED6_9MYRT</name>
<comment type="caution">
    <text evidence="1">The sequence shown here is derived from an EMBL/GenBank/DDBJ whole genome shotgun (WGS) entry which is preliminary data.</text>
</comment>
<gene>
    <name evidence="1" type="ORF">MLD38_014899</name>
</gene>
<evidence type="ECO:0000313" key="1">
    <source>
        <dbReference type="EMBL" id="KAI4377234.1"/>
    </source>
</evidence>
<reference evidence="2" key="1">
    <citation type="journal article" date="2023" name="Front. Plant Sci.">
        <title>Chromosomal-level genome assembly of Melastoma candidum provides insights into trichome evolution.</title>
        <authorList>
            <person name="Zhong Y."/>
            <person name="Wu W."/>
            <person name="Sun C."/>
            <person name="Zou P."/>
            <person name="Liu Y."/>
            <person name="Dai S."/>
            <person name="Zhou R."/>
        </authorList>
    </citation>
    <scope>NUCLEOTIDE SEQUENCE [LARGE SCALE GENOMIC DNA]</scope>
</reference>